<gene>
    <name evidence="4" type="ORF">U732_2376</name>
</gene>
<feature type="DNA-binding region" description="H-T-H motif" evidence="2">
    <location>
        <begin position="31"/>
        <end position="50"/>
    </location>
</feature>
<evidence type="ECO:0000259" key="3">
    <source>
        <dbReference type="PROSITE" id="PS50977"/>
    </source>
</evidence>
<dbReference type="AlphaFoldDB" id="A0A0C1UF79"/>
<dbReference type="Gene3D" id="1.10.357.10">
    <property type="entry name" value="Tetracycline Repressor, domain 2"/>
    <property type="match status" value="1"/>
</dbReference>
<proteinExistence type="predicted"/>
<dbReference type="SUPFAM" id="SSF46689">
    <property type="entry name" value="Homeodomain-like"/>
    <property type="match status" value="1"/>
</dbReference>
<dbReference type="OrthoDB" id="9814200at2"/>
<dbReference type="PROSITE" id="PS50977">
    <property type="entry name" value="HTH_TETR_2"/>
    <property type="match status" value="1"/>
</dbReference>
<evidence type="ECO:0000313" key="5">
    <source>
        <dbReference type="Proteomes" id="UP000031366"/>
    </source>
</evidence>
<name>A0A0C1UF79_9CLOT</name>
<evidence type="ECO:0000256" key="1">
    <source>
        <dbReference type="ARBA" id="ARBA00023125"/>
    </source>
</evidence>
<keyword evidence="1 2" id="KW-0238">DNA-binding</keyword>
<dbReference type="Proteomes" id="UP000031366">
    <property type="component" value="Unassembled WGS sequence"/>
</dbReference>
<dbReference type="EMBL" id="AYSO01000018">
    <property type="protein sequence ID" value="KIE46015.1"/>
    <property type="molecule type" value="Genomic_DNA"/>
</dbReference>
<dbReference type="RefSeq" id="WP_039634687.1">
    <property type="nucleotide sequence ID" value="NZ_AYSO01000018.1"/>
</dbReference>
<accession>A0A0C1UF79</accession>
<reference evidence="4 5" key="1">
    <citation type="journal article" date="2015" name="Infect. Genet. Evol.">
        <title>Genomic sequences of six botulinum neurotoxin-producing strains representing three clostridial species illustrate the mobility and diversity of botulinum neurotoxin genes.</title>
        <authorList>
            <person name="Smith T.J."/>
            <person name="Hill K.K."/>
            <person name="Xie G."/>
            <person name="Foley B.T."/>
            <person name="Williamson C.H."/>
            <person name="Foster J.T."/>
            <person name="Johnson S.L."/>
            <person name="Chertkov O."/>
            <person name="Teshima H."/>
            <person name="Gibbons H.S."/>
            <person name="Johnsky L.A."/>
            <person name="Karavis M.A."/>
            <person name="Smith L.A."/>
        </authorList>
    </citation>
    <scope>NUCLEOTIDE SEQUENCE [LARGE SCALE GENOMIC DNA]</scope>
    <source>
        <strain evidence="4 5">CDC 2741</strain>
    </source>
</reference>
<sequence>MARNKYPEETREQILDISARLFIEKGYEKTSIQDIINELQMSKGAIYHHFKSKEEILQGVLDRKFLRVSSEINRVILSRKDLTALEKLRMMVMYSINDDESRLMDISIKSKCKDPYFIFGNIEEMMNRVVPIIRDIIEMGQTDGSLKSEYPEESAEVIMMLTNIWLSPIIFHRTQNDIVKKIKFLKHMLEDMGIPIITEEMMSDLIRRYKELCE</sequence>
<dbReference type="InterPro" id="IPR050624">
    <property type="entry name" value="HTH-type_Tx_Regulator"/>
</dbReference>
<comment type="caution">
    <text evidence="4">The sequence shown here is derived from an EMBL/GenBank/DDBJ whole genome shotgun (WGS) entry which is preliminary data.</text>
</comment>
<evidence type="ECO:0000313" key="4">
    <source>
        <dbReference type="EMBL" id="KIE46015.1"/>
    </source>
</evidence>
<dbReference type="InterPro" id="IPR009057">
    <property type="entry name" value="Homeodomain-like_sf"/>
</dbReference>
<protein>
    <submittedName>
        <fullName evidence="4">Bacterial regulatory s, tetR family protein</fullName>
    </submittedName>
</protein>
<dbReference type="PANTHER" id="PTHR43479:SF11">
    <property type="entry name" value="ACREF_ENVCD OPERON REPRESSOR-RELATED"/>
    <property type="match status" value="1"/>
</dbReference>
<evidence type="ECO:0000256" key="2">
    <source>
        <dbReference type="PROSITE-ProRule" id="PRU00335"/>
    </source>
</evidence>
<dbReference type="InterPro" id="IPR049149">
    <property type="entry name" value="TetR/AcrR_C"/>
</dbReference>
<dbReference type="Pfam" id="PF00440">
    <property type="entry name" value="TetR_N"/>
    <property type="match status" value="1"/>
</dbReference>
<dbReference type="GO" id="GO:0003677">
    <property type="term" value="F:DNA binding"/>
    <property type="evidence" value="ECO:0007669"/>
    <property type="project" value="UniProtKB-UniRule"/>
</dbReference>
<dbReference type="InterPro" id="IPR001647">
    <property type="entry name" value="HTH_TetR"/>
</dbReference>
<dbReference type="STRING" id="29341.RSJ17_02310"/>
<keyword evidence="5" id="KW-1185">Reference proteome</keyword>
<dbReference type="Pfam" id="PF21303">
    <property type="entry name" value="TetR_C_39"/>
    <property type="match status" value="1"/>
</dbReference>
<dbReference type="PRINTS" id="PR00455">
    <property type="entry name" value="HTHTETR"/>
</dbReference>
<dbReference type="PANTHER" id="PTHR43479">
    <property type="entry name" value="ACREF/ENVCD OPERON REPRESSOR-RELATED"/>
    <property type="match status" value="1"/>
</dbReference>
<organism evidence="4 5">
    <name type="scientific">Clostridium argentinense CDC 2741</name>
    <dbReference type="NCBI Taxonomy" id="1418104"/>
    <lineage>
        <taxon>Bacteria</taxon>
        <taxon>Bacillati</taxon>
        <taxon>Bacillota</taxon>
        <taxon>Clostridia</taxon>
        <taxon>Eubacteriales</taxon>
        <taxon>Clostridiaceae</taxon>
        <taxon>Clostridium</taxon>
    </lineage>
</organism>
<feature type="domain" description="HTH tetR-type" evidence="3">
    <location>
        <begin position="8"/>
        <end position="68"/>
    </location>
</feature>